<dbReference type="AlphaFoldDB" id="C4XHZ6"/>
<dbReference type="PROSITE" id="PS00337">
    <property type="entry name" value="BETA_LACTAMASE_D"/>
    <property type="match status" value="1"/>
</dbReference>
<feature type="domain" description="Penicillin-binding protein transpeptidase" evidence="9">
    <location>
        <begin position="69"/>
        <end position="268"/>
    </location>
</feature>
<keyword evidence="3 8" id="KW-0732">Signal</keyword>
<comment type="catalytic activity">
    <reaction evidence="7">
        <text>a beta-lactam + H2O = a substituted beta-amino acid</text>
        <dbReference type="Rhea" id="RHEA:20401"/>
        <dbReference type="ChEBI" id="CHEBI:15377"/>
        <dbReference type="ChEBI" id="CHEBI:35627"/>
        <dbReference type="ChEBI" id="CHEBI:140347"/>
        <dbReference type="EC" id="3.5.2.6"/>
    </reaction>
</comment>
<dbReference type="Pfam" id="PF00905">
    <property type="entry name" value="Transpeptidase"/>
    <property type="match status" value="1"/>
</dbReference>
<comment type="similarity">
    <text evidence="1 7">Belongs to the class-D beta-lactamase family.</text>
</comment>
<dbReference type="Proteomes" id="UP000009071">
    <property type="component" value="Chromosome"/>
</dbReference>
<accession>C4XHZ6</accession>
<evidence type="ECO:0000256" key="6">
    <source>
        <dbReference type="PIRSR" id="PIRSR602137-50"/>
    </source>
</evidence>
<dbReference type="HOGENOM" id="CLU_035412_3_2_7"/>
<reference evidence="10 11" key="1">
    <citation type="journal article" date="2009" name="Genome Res.">
        <title>Whole genome sequence of Desulfovibrio magneticus strain RS-1 revealed common gene clusters in magnetotactic bacteria.</title>
        <authorList>
            <person name="Nakazawa H."/>
            <person name="Arakaki A."/>
            <person name="Narita-Yamada S."/>
            <person name="Yashiro I."/>
            <person name="Jinno K."/>
            <person name="Aoki N."/>
            <person name="Tsuruyama A."/>
            <person name="Okamura Y."/>
            <person name="Tanikawa S."/>
            <person name="Fujita N."/>
            <person name="Takeyama H."/>
            <person name="Matsunaga T."/>
        </authorList>
    </citation>
    <scope>NUCLEOTIDE SEQUENCE [LARGE SCALE GENOMIC DNA]</scope>
    <source>
        <strain evidence="11">ATCC 700980 / DSM 13731 / RS-1</strain>
    </source>
</reference>
<evidence type="ECO:0000256" key="1">
    <source>
        <dbReference type="ARBA" id="ARBA00007898"/>
    </source>
</evidence>
<evidence type="ECO:0000256" key="4">
    <source>
        <dbReference type="ARBA" id="ARBA00022801"/>
    </source>
</evidence>
<evidence type="ECO:0000313" key="10">
    <source>
        <dbReference type="EMBL" id="BAH73958.1"/>
    </source>
</evidence>
<organism evidence="10 11">
    <name type="scientific">Solidesulfovibrio magneticus (strain ATCC 700980 / DSM 13731 / RS-1)</name>
    <name type="common">Desulfovibrio magneticus</name>
    <dbReference type="NCBI Taxonomy" id="573370"/>
    <lineage>
        <taxon>Bacteria</taxon>
        <taxon>Pseudomonadati</taxon>
        <taxon>Thermodesulfobacteriota</taxon>
        <taxon>Desulfovibrionia</taxon>
        <taxon>Desulfovibrionales</taxon>
        <taxon>Desulfovibrionaceae</taxon>
        <taxon>Solidesulfovibrio</taxon>
    </lineage>
</organism>
<dbReference type="RefSeq" id="WP_012750041.1">
    <property type="nucleotide sequence ID" value="NC_012796.1"/>
</dbReference>
<keyword evidence="4 7" id="KW-0378">Hydrolase</keyword>
<evidence type="ECO:0000256" key="8">
    <source>
        <dbReference type="SAM" id="SignalP"/>
    </source>
</evidence>
<dbReference type="InterPro" id="IPR012338">
    <property type="entry name" value="Beta-lactam/transpept-like"/>
</dbReference>
<dbReference type="GO" id="GO:0046677">
    <property type="term" value="P:response to antibiotic"/>
    <property type="evidence" value="ECO:0007669"/>
    <property type="project" value="UniProtKB-UniRule"/>
</dbReference>
<name>C4XHZ6_SOLM1</name>
<dbReference type="EMBL" id="AP010904">
    <property type="protein sequence ID" value="BAH73958.1"/>
    <property type="molecule type" value="Genomic_DNA"/>
</dbReference>
<protein>
    <recommendedName>
        <fullName evidence="2 7">Beta-lactamase</fullName>
        <ecNumber evidence="2 7">3.5.2.6</ecNumber>
    </recommendedName>
</protein>
<keyword evidence="5 7" id="KW-0046">Antibiotic resistance</keyword>
<feature type="signal peptide" evidence="8">
    <location>
        <begin position="1"/>
        <end position="25"/>
    </location>
</feature>
<dbReference type="GO" id="GO:0008658">
    <property type="term" value="F:penicillin binding"/>
    <property type="evidence" value="ECO:0007669"/>
    <property type="project" value="InterPro"/>
</dbReference>
<evidence type="ECO:0000256" key="5">
    <source>
        <dbReference type="ARBA" id="ARBA00023251"/>
    </source>
</evidence>
<gene>
    <name evidence="10" type="ordered locus">DMR_04670</name>
</gene>
<dbReference type="NCBIfam" id="NF012161">
    <property type="entry name" value="bla_class_D_main"/>
    <property type="match status" value="1"/>
</dbReference>
<evidence type="ECO:0000313" key="11">
    <source>
        <dbReference type="Proteomes" id="UP000009071"/>
    </source>
</evidence>
<feature type="active site" description="Acyl-ester intermediate" evidence="6">
    <location>
        <position position="77"/>
    </location>
</feature>
<dbReference type="OrthoDB" id="9762883at2"/>
<feature type="chain" id="PRO_5002943595" description="Beta-lactamase" evidence="8">
    <location>
        <begin position="26"/>
        <end position="274"/>
    </location>
</feature>
<evidence type="ECO:0000259" key="9">
    <source>
        <dbReference type="Pfam" id="PF00905"/>
    </source>
</evidence>
<dbReference type="eggNOG" id="COG2602">
    <property type="taxonomic scope" value="Bacteria"/>
</dbReference>
<feature type="modified residue" description="N6-carboxylysine" evidence="6">
    <location>
        <position position="80"/>
    </location>
</feature>
<keyword evidence="11" id="KW-1185">Reference proteome</keyword>
<dbReference type="SUPFAM" id="SSF56601">
    <property type="entry name" value="beta-lactamase/transpeptidase-like"/>
    <property type="match status" value="1"/>
</dbReference>
<proteinExistence type="inferred from homology"/>
<dbReference type="KEGG" id="dma:DMR_04670"/>
<evidence type="ECO:0000256" key="3">
    <source>
        <dbReference type="ARBA" id="ARBA00022729"/>
    </source>
</evidence>
<evidence type="ECO:0000256" key="7">
    <source>
        <dbReference type="RuleBase" id="RU361140"/>
    </source>
</evidence>
<sequence length="274" mass="30294">MTPTFPLLLRRFALFLLLLAAPALARAAAPSLIERPQWQKPFNDAGLTGTMVLRQEGSPEILVHNPARAATAFLPASTFKIPNSLIALETGAVSGPSEVFPYDGKPRHLPEWNADLTLARAFAVSCVPVYQEIARRIGPERMAKYLADFHYGNGDIGGGIDRFWLDGALRITALQQLDFLGRLHRRELPLRRQVMDDVLTMMITDKTPNAVLRAKTGLTARVSPNVGWYVGSVTRGPDVWYFALNLEVPENTPAAVAARKKIALDILKMEGLWE</sequence>
<dbReference type="Gene3D" id="3.40.710.10">
    <property type="entry name" value="DD-peptidase/beta-lactamase superfamily"/>
    <property type="match status" value="1"/>
</dbReference>
<dbReference type="EC" id="3.5.2.6" evidence="2 7"/>
<dbReference type="GO" id="GO:0008800">
    <property type="term" value="F:beta-lactamase activity"/>
    <property type="evidence" value="ECO:0007669"/>
    <property type="project" value="UniProtKB-UniRule"/>
</dbReference>
<dbReference type="STRING" id="573370.DMR_04670"/>
<dbReference type="InterPro" id="IPR001460">
    <property type="entry name" value="PCN-bd_Tpept"/>
</dbReference>
<dbReference type="GO" id="GO:0017001">
    <property type="term" value="P:antibiotic catabolic process"/>
    <property type="evidence" value="ECO:0007669"/>
    <property type="project" value="InterPro"/>
</dbReference>
<evidence type="ECO:0000256" key="2">
    <source>
        <dbReference type="ARBA" id="ARBA00012865"/>
    </source>
</evidence>
<dbReference type="InterPro" id="IPR002137">
    <property type="entry name" value="Beta-lactam_class-D_AS"/>
</dbReference>